<evidence type="ECO:0000256" key="1">
    <source>
        <dbReference type="SAM" id="MobiDB-lite"/>
    </source>
</evidence>
<reference evidence="2 3" key="1">
    <citation type="submission" date="2021-04" db="EMBL/GenBank/DDBJ databases">
        <title>Nocardia tengchongensis.</title>
        <authorList>
            <person name="Zhuang k."/>
            <person name="Ran Y."/>
            <person name="Li W."/>
        </authorList>
    </citation>
    <scope>NUCLEOTIDE SEQUENCE [LARGE SCALE GENOMIC DNA]</scope>
    <source>
        <strain evidence="2 3">CFH S0057</strain>
    </source>
</reference>
<name>A0ABX8CQD2_9NOCA</name>
<dbReference type="InterPro" id="IPR021373">
    <property type="entry name" value="DUF2993"/>
</dbReference>
<protein>
    <submittedName>
        <fullName evidence="2">DUF2993 domain-containing protein</fullName>
    </submittedName>
</protein>
<accession>A0ABX8CQD2</accession>
<dbReference type="EMBL" id="CP074371">
    <property type="protein sequence ID" value="QVI22131.1"/>
    <property type="molecule type" value="Genomic_DNA"/>
</dbReference>
<gene>
    <name evidence="2" type="ORF">KHQ06_03055</name>
</gene>
<feature type="compositionally biased region" description="Polar residues" evidence="1">
    <location>
        <begin position="147"/>
        <end position="156"/>
    </location>
</feature>
<proteinExistence type="predicted"/>
<keyword evidence="3" id="KW-1185">Reference proteome</keyword>
<evidence type="ECO:0000313" key="2">
    <source>
        <dbReference type="EMBL" id="QVI22131.1"/>
    </source>
</evidence>
<feature type="region of interest" description="Disordered" evidence="1">
    <location>
        <begin position="138"/>
        <end position="157"/>
    </location>
</feature>
<evidence type="ECO:0000313" key="3">
    <source>
        <dbReference type="Proteomes" id="UP000683310"/>
    </source>
</evidence>
<organism evidence="2 3">
    <name type="scientific">Nocardia tengchongensis</name>
    <dbReference type="NCBI Taxonomy" id="2055889"/>
    <lineage>
        <taxon>Bacteria</taxon>
        <taxon>Bacillati</taxon>
        <taxon>Actinomycetota</taxon>
        <taxon>Actinomycetes</taxon>
        <taxon>Mycobacteriales</taxon>
        <taxon>Nocardiaceae</taxon>
        <taxon>Nocardia</taxon>
    </lineage>
</organism>
<dbReference type="Pfam" id="PF11209">
    <property type="entry name" value="LmeA"/>
    <property type="match status" value="1"/>
</dbReference>
<dbReference type="Proteomes" id="UP000683310">
    <property type="component" value="Chromosome"/>
</dbReference>
<sequence>MRFRRLLIGLLCLAGLVVLLDFGVAAYSEYRVSRLLRTGSDLSADPEITFHESLRHPFVAQALDGQYSNMDIRARAMRPDIPGKIIVEANLKGVHLPMRQLIDGEVAQVPVDEVQARMRIEPNELGRLFKIPDLQVFGPPTDKSDDSGNAGSTGPKTTGIIILEGTVPLGPNADAVAVTDPRSDTAQKVTKKKVHVIAELRLEGTEVRITAMSIAGRDLQADSDSVLPEQDRTVISEQDKPAILARFTHTIDTRNMPFGIAPTSVEAIAGQIVVEGTGRAVTVDLDRLQR</sequence>